<dbReference type="InterPro" id="IPR002761">
    <property type="entry name" value="Diphthami_syn_dom"/>
</dbReference>
<dbReference type="EC" id="6.3.1.14" evidence="3"/>
<reference evidence="12" key="1">
    <citation type="submission" date="2019-12" db="UniProtKB">
        <authorList>
            <consortium name="WormBaseParasite"/>
        </authorList>
    </citation>
    <scope>IDENTIFICATION</scope>
</reference>
<evidence type="ECO:0000313" key="12">
    <source>
        <dbReference type="WBParaSite" id="TMUE_3000013558.1"/>
    </source>
</evidence>
<dbReference type="GO" id="GO:0017183">
    <property type="term" value="P:protein histidyl modification to diphthamide"/>
    <property type="evidence" value="ECO:0007669"/>
    <property type="project" value="UniProtKB-UniPathway"/>
</dbReference>
<dbReference type="Gene3D" id="3.90.1490.10">
    <property type="entry name" value="putative n-type atp pyrophosphatase, domain 2"/>
    <property type="match status" value="1"/>
</dbReference>
<dbReference type="PANTHER" id="PTHR12196:SF2">
    <property type="entry name" value="DIPHTHINE--AMMONIA LIGASE"/>
    <property type="match status" value="1"/>
</dbReference>
<protein>
    <recommendedName>
        <fullName evidence="4">Diphthine--ammonia ligase</fullName>
        <ecNumber evidence="3">6.3.1.14</ecNumber>
    </recommendedName>
    <alternativeName>
        <fullName evidence="6">ATP-binding domain-containing protein 4</fullName>
    </alternativeName>
    <alternativeName>
        <fullName evidence="5">Diphthamide synthase</fullName>
    </alternativeName>
    <alternativeName>
        <fullName evidence="7">Diphthamide synthetase</fullName>
    </alternativeName>
    <alternativeName>
        <fullName evidence="8">Protein DPH6 homolog</fullName>
    </alternativeName>
</protein>
<dbReference type="STRING" id="70415.A0A5S6R2A3"/>
<evidence type="ECO:0000256" key="7">
    <source>
        <dbReference type="ARBA" id="ARBA00031552"/>
    </source>
</evidence>
<evidence type="ECO:0000256" key="1">
    <source>
        <dbReference type="ARBA" id="ARBA00005156"/>
    </source>
</evidence>
<comment type="pathway">
    <text evidence="1">Protein modification; peptidyl-diphthamide biosynthesis.</text>
</comment>
<name>A0A5S6R2A3_TRIMR</name>
<dbReference type="WBParaSite" id="TMUE_3000013558.1">
    <property type="protein sequence ID" value="TMUE_3000013558.1"/>
    <property type="gene ID" value="WBGene00286159"/>
</dbReference>
<comment type="similarity">
    <text evidence="2">Belongs to the Diphthine--ammonia ligase family.</text>
</comment>
<dbReference type="CDD" id="cd01994">
    <property type="entry name" value="AANH_PF0828-like"/>
    <property type="match status" value="1"/>
</dbReference>
<dbReference type="NCBIfam" id="TIGR00290">
    <property type="entry name" value="MJ0570_dom"/>
    <property type="match status" value="1"/>
</dbReference>
<accession>A0A5S6R2A3</accession>
<dbReference type="AlphaFoldDB" id="A0A5S6R2A3"/>
<dbReference type="InterPro" id="IPR030662">
    <property type="entry name" value="DPH6/MJ0570"/>
</dbReference>
<evidence type="ECO:0000256" key="3">
    <source>
        <dbReference type="ARBA" id="ARBA00012089"/>
    </source>
</evidence>
<dbReference type="SUPFAM" id="SSF52402">
    <property type="entry name" value="Adenine nucleotide alpha hydrolases-like"/>
    <property type="match status" value="1"/>
</dbReference>
<organism evidence="11 12">
    <name type="scientific">Trichuris muris</name>
    <name type="common">Mouse whipworm</name>
    <dbReference type="NCBI Taxonomy" id="70415"/>
    <lineage>
        <taxon>Eukaryota</taxon>
        <taxon>Metazoa</taxon>
        <taxon>Ecdysozoa</taxon>
        <taxon>Nematoda</taxon>
        <taxon>Enoplea</taxon>
        <taxon>Dorylaimia</taxon>
        <taxon>Trichinellida</taxon>
        <taxon>Trichuridae</taxon>
        <taxon>Trichuris</taxon>
    </lineage>
</organism>
<evidence type="ECO:0000256" key="2">
    <source>
        <dbReference type="ARBA" id="ARBA00008496"/>
    </source>
</evidence>
<evidence type="ECO:0000256" key="8">
    <source>
        <dbReference type="ARBA" id="ARBA00032849"/>
    </source>
</evidence>
<dbReference type="PANTHER" id="PTHR12196">
    <property type="entry name" value="DOMAIN OF UNKNOWN FUNCTION 71 DUF71 -CONTAINING PROTEIN"/>
    <property type="match status" value="1"/>
</dbReference>
<evidence type="ECO:0000256" key="4">
    <source>
        <dbReference type="ARBA" id="ARBA00018426"/>
    </source>
</evidence>
<comment type="catalytic activity">
    <reaction evidence="9">
        <text>diphthine-[translation elongation factor 2] + NH4(+) + ATP = diphthamide-[translation elongation factor 2] + AMP + diphosphate + H(+)</text>
        <dbReference type="Rhea" id="RHEA:19753"/>
        <dbReference type="Rhea" id="RHEA-COMP:10172"/>
        <dbReference type="Rhea" id="RHEA-COMP:10174"/>
        <dbReference type="ChEBI" id="CHEBI:15378"/>
        <dbReference type="ChEBI" id="CHEBI:16692"/>
        <dbReference type="ChEBI" id="CHEBI:28938"/>
        <dbReference type="ChEBI" id="CHEBI:30616"/>
        <dbReference type="ChEBI" id="CHEBI:33019"/>
        <dbReference type="ChEBI" id="CHEBI:82696"/>
        <dbReference type="ChEBI" id="CHEBI:456215"/>
        <dbReference type="EC" id="6.3.1.14"/>
    </reaction>
</comment>
<proteinExistence type="inferred from homology"/>
<evidence type="ECO:0000256" key="6">
    <source>
        <dbReference type="ARBA" id="ARBA00031202"/>
    </source>
</evidence>
<dbReference type="Gene3D" id="3.40.50.620">
    <property type="entry name" value="HUPs"/>
    <property type="match status" value="1"/>
</dbReference>
<evidence type="ECO:0000313" key="11">
    <source>
        <dbReference type="Proteomes" id="UP000046395"/>
    </source>
</evidence>
<evidence type="ECO:0000256" key="9">
    <source>
        <dbReference type="ARBA" id="ARBA00048108"/>
    </source>
</evidence>
<evidence type="ECO:0000259" key="10">
    <source>
        <dbReference type="Pfam" id="PF01902"/>
    </source>
</evidence>
<dbReference type="UniPathway" id="UPA00559"/>
<dbReference type="GO" id="GO:0017178">
    <property type="term" value="F:diphthine-ammonia ligase activity"/>
    <property type="evidence" value="ECO:0007669"/>
    <property type="project" value="UniProtKB-EC"/>
</dbReference>
<dbReference type="Proteomes" id="UP000046395">
    <property type="component" value="Unassembled WGS sequence"/>
</dbReference>
<feature type="domain" description="Diphthamide synthase" evidence="10">
    <location>
        <begin position="1"/>
        <end position="190"/>
    </location>
</feature>
<dbReference type="Pfam" id="PF01902">
    <property type="entry name" value="Diphthami_syn_2"/>
    <property type="match status" value="1"/>
</dbReference>
<evidence type="ECO:0000256" key="5">
    <source>
        <dbReference type="ARBA" id="ARBA00029814"/>
    </source>
</evidence>
<dbReference type="FunFam" id="3.40.50.620:FF:000145">
    <property type="entry name" value="ATP-binding domain containing protein"/>
    <property type="match status" value="1"/>
</dbReference>
<dbReference type="InterPro" id="IPR014729">
    <property type="entry name" value="Rossmann-like_a/b/a_fold"/>
</dbReference>
<keyword evidence="11" id="KW-1185">Reference proteome</keyword>
<sequence>MKVVGLVSGGKDSCYNMCQCVNHGHVPVCVAQLVPPDGRDELDSYMFQTVGHEAVPLISRALCLPILRRTIAGYSVVCDMEYRPSEKDEVEDLYALMREAKQKYDIEAVSAGAICSQYQKERIANVCERLDLDLLAYLWQRDQTELLYEMLDAGMRAILVKTSSLGLDPFVHLGKELNEMLPHFLELNEKIFRQKLVVSNAEVAITNPLSGNEVPSYFVELHFVFLVFDSSSVQESVLCSQHNGLYGTFRNAVFCFP</sequence>